<keyword evidence="2" id="KW-1185">Reference proteome</keyword>
<dbReference type="EMBL" id="QTSX02005682">
    <property type="protein sequence ID" value="KAJ9059579.1"/>
    <property type="molecule type" value="Genomic_DNA"/>
</dbReference>
<dbReference type="Proteomes" id="UP001165960">
    <property type="component" value="Unassembled WGS sequence"/>
</dbReference>
<gene>
    <name evidence="1" type="ORF">DSO57_1001118</name>
</gene>
<reference evidence="1" key="1">
    <citation type="submission" date="2022-04" db="EMBL/GenBank/DDBJ databases">
        <title>Genome of the entomopathogenic fungus Entomophthora muscae.</title>
        <authorList>
            <person name="Elya C."/>
            <person name="Lovett B.R."/>
            <person name="Lee E."/>
            <person name="Macias A.M."/>
            <person name="Hajek A.E."/>
            <person name="De Bivort B.L."/>
            <person name="Kasson M.T."/>
            <person name="De Fine Licht H.H."/>
            <person name="Stajich J.E."/>
        </authorList>
    </citation>
    <scope>NUCLEOTIDE SEQUENCE</scope>
    <source>
        <strain evidence="1">Berkeley</strain>
    </source>
</reference>
<protein>
    <submittedName>
        <fullName evidence="1">Uncharacterized protein</fullName>
    </submittedName>
</protein>
<accession>A0ACC2SBD5</accession>
<organism evidence="1 2">
    <name type="scientific">Entomophthora muscae</name>
    <dbReference type="NCBI Taxonomy" id="34485"/>
    <lineage>
        <taxon>Eukaryota</taxon>
        <taxon>Fungi</taxon>
        <taxon>Fungi incertae sedis</taxon>
        <taxon>Zoopagomycota</taxon>
        <taxon>Entomophthoromycotina</taxon>
        <taxon>Entomophthoromycetes</taxon>
        <taxon>Entomophthorales</taxon>
        <taxon>Entomophthoraceae</taxon>
        <taxon>Entomophthora</taxon>
    </lineage>
</organism>
<sequence>MTAYPIPDLSPPIASQYTGIAYITLAGLRHHGTLHQILGFASLLWRALPSSQQRKLAAKANRTRTGMWYPDANHSPIFLIISVMVELL</sequence>
<proteinExistence type="predicted"/>
<evidence type="ECO:0000313" key="2">
    <source>
        <dbReference type="Proteomes" id="UP001165960"/>
    </source>
</evidence>
<comment type="caution">
    <text evidence="1">The sequence shown here is derived from an EMBL/GenBank/DDBJ whole genome shotgun (WGS) entry which is preliminary data.</text>
</comment>
<name>A0ACC2SBD5_9FUNG</name>
<evidence type="ECO:0000313" key="1">
    <source>
        <dbReference type="EMBL" id="KAJ9059579.1"/>
    </source>
</evidence>